<evidence type="ECO:0000256" key="2">
    <source>
        <dbReference type="ARBA" id="ARBA00022723"/>
    </source>
</evidence>
<keyword evidence="2" id="KW-0479">Metal-binding</keyword>
<dbReference type="PROSITE" id="PS50157">
    <property type="entry name" value="ZINC_FINGER_C2H2_2"/>
    <property type="match status" value="4"/>
</dbReference>
<name>A0A8C5FY95_GOUWI</name>
<evidence type="ECO:0000256" key="8">
    <source>
        <dbReference type="ARBA" id="ARBA00023163"/>
    </source>
</evidence>
<evidence type="ECO:0000256" key="9">
    <source>
        <dbReference type="ARBA" id="ARBA00023242"/>
    </source>
</evidence>
<dbReference type="GO" id="GO:0000978">
    <property type="term" value="F:RNA polymerase II cis-regulatory region sequence-specific DNA binding"/>
    <property type="evidence" value="ECO:0007669"/>
    <property type="project" value="TreeGrafter"/>
</dbReference>
<reference evidence="13" key="2">
    <citation type="submission" date="2025-08" db="UniProtKB">
        <authorList>
            <consortium name="Ensembl"/>
        </authorList>
    </citation>
    <scope>IDENTIFICATION</scope>
</reference>
<dbReference type="AlphaFoldDB" id="A0A8C5FY95"/>
<feature type="compositionally biased region" description="Polar residues" evidence="11">
    <location>
        <begin position="1"/>
        <end position="13"/>
    </location>
</feature>
<dbReference type="InterPro" id="IPR036236">
    <property type="entry name" value="Znf_C2H2_sf"/>
</dbReference>
<keyword evidence="4 10" id="KW-0863">Zinc-finger</keyword>
<evidence type="ECO:0000259" key="12">
    <source>
        <dbReference type="PROSITE" id="PS50157"/>
    </source>
</evidence>
<feature type="region of interest" description="Disordered" evidence="11">
    <location>
        <begin position="1"/>
        <end position="58"/>
    </location>
</feature>
<dbReference type="Ensembl" id="ENSGWIT00000001114.1">
    <property type="protein sequence ID" value="ENSGWIP00000001028.1"/>
    <property type="gene ID" value="ENSGWIG00000000629.1"/>
</dbReference>
<dbReference type="PANTHER" id="PTHR23235">
    <property type="entry name" value="KRUEPPEL-LIKE TRANSCRIPTION FACTOR"/>
    <property type="match status" value="1"/>
</dbReference>
<reference evidence="13" key="1">
    <citation type="submission" date="2020-06" db="EMBL/GenBank/DDBJ databases">
        <authorList>
            <consortium name="Wellcome Sanger Institute Data Sharing"/>
        </authorList>
    </citation>
    <scope>NUCLEOTIDE SEQUENCE [LARGE SCALE GENOMIC DNA]</scope>
</reference>
<organism evidence="13 14">
    <name type="scientific">Gouania willdenowi</name>
    <name type="common">Blunt-snouted clingfish</name>
    <name type="synonym">Lepadogaster willdenowi</name>
    <dbReference type="NCBI Taxonomy" id="441366"/>
    <lineage>
        <taxon>Eukaryota</taxon>
        <taxon>Metazoa</taxon>
        <taxon>Chordata</taxon>
        <taxon>Craniata</taxon>
        <taxon>Vertebrata</taxon>
        <taxon>Euteleostomi</taxon>
        <taxon>Actinopterygii</taxon>
        <taxon>Neopterygii</taxon>
        <taxon>Teleostei</taxon>
        <taxon>Neoteleostei</taxon>
        <taxon>Acanthomorphata</taxon>
        <taxon>Ovalentaria</taxon>
        <taxon>Blenniimorphae</taxon>
        <taxon>Blenniiformes</taxon>
        <taxon>Gobiesocoidei</taxon>
        <taxon>Gobiesocidae</taxon>
        <taxon>Gobiesocinae</taxon>
        <taxon>Gouania</taxon>
    </lineage>
</organism>
<feature type="domain" description="C2H2-type" evidence="12">
    <location>
        <begin position="226"/>
        <end position="253"/>
    </location>
</feature>
<keyword evidence="5" id="KW-0862">Zinc</keyword>
<dbReference type="FunFam" id="3.30.160.60:FF:001289">
    <property type="entry name" value="Zinc finger protein 574"/>
    <property type="match status" value="1"/>
</dbReference>
<evidence type="ECO:0000256" key="1">
    <source>
        <dbReference type="ARBA" id="ARBA00004123"/>
    </source>
</evidence>
<feature type="compositionally biased region" description="Acidic residues" evidence="11">
    <location>
        <begin position="28"/>
        <end position="40"/>
    </location>
</feature>
<dbReference type="FunFam" id="3.30.160.60:FF:000646">
    <property type="entry name" value="Myeloid zinc finger 1"/>
    <property type="match status" value="1"/>
</dbReference>
<accession>A0A8C5FY95</accession>
<keyword evidence="8" id="KW-0804">Transcription</keyword>
<feature type="compositionally biased region" description="Acidic residues" evidence="11">
    <location>
        <begin position="124"/>
        <end position="136"/>
    </location>
</feature>
<dbReference type="Proteomes" id="UP000694680">
    <property type="component" value="Chromosome 5"/>
</dbReference>
<evidence type="ECO:0000256" key="4">
    <source>
        <dbReference type="ARBA" id="ARBA00022771"/>
    </source>
</evidence>
<gene>
    <name evidence="13" type="primary">LOC114463098</name>
</gene>
<dbReference type="Pfam" id="PF00096">
    <property type="entry name" value="zf-C2H2"/>
    <property type="match status" value="4"/>
</dbReference>
<keyword evidence="3" id="KW-0677">Repeat</keyword>
<dbReference type="GeneID" id="114463098"/>
<dbReference type="SUPFAM" id="SSF57667">
    <property type="entry name" value="beta-beta-alpha zinc fingers"/>
    <property type="match status" value="2"/>
</dbReference>
<dbReference type="SMART" id="SM00355">
    <property type="entry name" value="ZnF_C2H2"/>
    <property type="match status" value="4"/>
</dbReference>
<evidence type="ECO:0000313" key="13">
    <source>
        <dbReference type="Ensembl" id="ENSGWIP00000001028.1"/>
    </source>
</evidence>
<proteinExistence type="predicted"/>
<feature type="compositionally biased region" description="Basic and acidic residues" evidence="11">
    <location>
        <begin position="186"/>
        <end position="198"/>
    </location>
</feature>
<evidence type="ECO:0000256" key="3">
    <source>
        <dbReference type="ARBA" id="ARBA00022737"/>
    </source>
</evidence>
<dbReference type="Gene3D" id="3.30.160.60">
    <property type="entry name" value="Classic Zinc Finger"/>
    <property type="match status" value="4"/>
</dbReference>
<evidence type="ECO:0000256" key="7">
    <source>
        <dbReference type="ARBA" id="ARBA00023125"/>
    </source>
</evidence>
<dbReference type="GO" id="GO:0000981">
    <property type="term" value="F:DNA-binding transcription factor activity, RNA polymerase II-specific"/>
    <property type="evidence" value="ECO:0007669"/>
    <property type="project" value="TreeGrafter"/>
</dbReference>
<evidence type="ECO:0000256" key="11">
    <source>
        <dbReference type="SAM" id="MobiDB-lite"/>
    </source>
</evidence>
<feature type="domain" description="C2H2-type" evidence="12">
    <location>
        <begin position="282"/>
        <end position="309"/>
    </location>
</feature>
<dbReference type="InterPro" id="IPR013087">
    <property type="entry name" value="Znf_C2H2_type"/>
</dbReference>
<dbReference type="GO" id="GO:0008270">
    <property type="term" value="F:zinc ion binding"/>
    <property type="evidence" value="ECO:0007669"/>
    <property type="project" value="UniProtKB-KW"/>
</dbReference>
<feature type="domain" description="C2H2-type" evidence="12">
    <location>
        <begin position="198"/>
        <end position="225"/>
    </location>
</feature>
<evidence type="ECO:0000256" key="6">
    <source>
        <dbReference type="ARBA" id="ARBA00023015"/>
    </source>
</evidence>
<protein>
    <submittedName>
        <fullName evidence="13">Zinc finger protein 90-like</fullName>
    </submittedName>
</protein>
<dbReference type="PROSITE" id="PS00028">
    <property type="entry name" value="ZINC_FINGER_C2H2_1"/>
    <property type="match status" value="4"/>
</dbReference>
<sequence>MSTVGTLSQQTASSDEDTFDLCGRTTAGDDDDDEEEEEPSDAAFNSPAGKNDPSVTEGVFCEWRSSVWQQNSNQLHVEEEEEEEGEQLAWLQESDIITVVVNSDYEEKNPQISTEMDGKSTETSESEVTDDDDTWDEPLSLSAAEIKDIADKWERKRFKPTKNKQTDVFGSRQEKMTSKTKSTAGNDEKMRSGPERRHSCDICGQRFTSSSGLKGHMMSHTGERPFGCDVCGKCFRYKGNLKDHMGIHTGVKPFGCDRCTKSFRRKRNLELHLRVHTKEKPFGCDVCGQSFTQAQSLKRHKVTHFKKKTR</sequence>
<comment type="subcellular location">
    <subcellularLocation>
        <location evidence="1">Nucleus</location>
    </subcellularLocation>
</comment>
<feature type="region of interest" description="Disordered" evidence="11">
    <location>
        <begin position="104"/>
        <end position="138"/>
    </location>
</feature>
<evidence type="ECO:0000256" key="5">
    <source>
        <dbReference type="ARBA" id="ARBA00022833"/>
    </source>
</evidence>
<feature type="domain" description="C2H2-type" evidence="12">
    <location>
        <begin position="254"/>
        <end position="281"/>
    </location>
</feature>
<feature type="region of interest" description="Disordered" evidence="11">
    <location>
        <begin position="161"/>
        <end position="198"/>
    </location>
</feature>
<evidence type="ECO:0000313" key="14">
    <source>
        <dbReference type="Proteomes" id="UP000694680"/>
    </source>
</evidence>
<dbReference type="OrthoDB" id="8715833at2759"/>
<reference evidence="13" key="3">
    <citation type="submission" date="2025-09" db="UniProtKB">
        <authorList>
            <consortium name="Ensembl"/>
        </authorList>
    </citation>
    <scope>IDENTIFICATION</scope>
</reference>
<dbReference type="GO" id="GO:0005634">
    <property type="term" value="C:nucleus"/>
    <property type="evidence" value="ECO:0007669"/>
    <property type="project" value="UniProtKB-SubCell"/>
</dbReference>
<dbReference type="FunFam" id="3.30.160.60:FF:000624">
    <property type="entry name" value="zinc finger protein 697"/>
    <property type="match status" value="2"/>
</dbReference>
<dbReference type="RefSeq" id="XP_028302160.1">
    <property type="nucleotide sequence ID" value="XM_028446359.1"/>
</dbReference>
<keyword evidence="6" id="KW-0805">Transcription regulation</keyword>
<dbReference type="PANTHER" id="PTHR23235:SF120">
    <property type="entry name" value="KRUPPEL-LIKE FACTOR 15"/>
    <property type="match status" value="1"/>
</dbReference>
<keyword evidence="14" id="KW-1185">Reference proteome</keyword>
<evidence type="ECO:0000256" key="10">
    <source>
        <dbReference type="PROSITE-ProRule" id="PRU00042"/>
    </source>
</evidence>
<keyword evidence="7" id="KW-0238">DNA-binding</keyword>
<keyword evidence="9" id="KW-0539">Nucleus</keyword>